<name>A0A9N9SN25_PHACE</name>
<reference evidence="2" key="2">
    <citation type="submission" date="2022-10" db="EMBL/GenBank/DDBJ databases">
        <authorList>
            <consortium name="ENA_rothamsted_submissions"/>
            <consortium name="culmorum"/>
            <person name="King R."/>
        </authorList>
    </citation>
    <scope>NUCLEOTIDE SEQUENCE</scope>
</reference>
<accession>A0A9N9SN25</accession>
<keyword evidence="3" id="KW-1185">Reference proteome</keyword>
<dbReference type="Proteomes" id="UP001153737">
    <property type="component" value="Chromosome 6"/>
</dbReference>
<evidence type="ECO:0000256" key="1">
    <source>
        <dbReference type="SAM" id="MobiDB-lite"/>
    </source>
</evidence>
<gene>
    <name evidence="2" type="ORF">PHAECO_LOCUS10053</name>
</gene>
<feature type="compositionally biased region" description="Polar residues" evidence="1">
    <location>
        <begin position="11"/>
        <end position="29"/>
    </location>
</feature>
<feature type="region of interest" description="Disordered" evidence="1">
    <location>
        <begin position="1"/>
        <end position="40"/>
    </location>
</feature>
<evidence type="ECO:0000313" key="3">
    <source>
        <dbReference type="Proteomes" id="UP001153737"/>
    </source>
</evidence>
<dbReference type="AlphaFoldDB" id="A0A9N9SN25"/>
<sequence>MDIPWDDYRNSESQGHPSSQKRQAPTKNPESPRKTLPTSRPCQRKTLSLCSEICLNETCPKKKIIEIPSKANEKAIQTMEICRDNHPVTRNIGVRTDRAKINFGCCGKAKCCCGKDTACSKIGGKGEEKSDPEKAVVGDTIESGKSQIWTTGVRDSNRHSGTLKGVFELECSGLKSCDANCKALHPASS</sequence>
<protein>
    <submittedName>
        <fullName evidence="2">Uncharacterized protein</fullName>
    </submittedName>
</protein>
<feature type="compositionally biased region" description="Basic and acidic residues" evidence="1">
    <location>
        <begin position="1"/>
        <end position="10"/>
    </location>
</feature>
<dbReference type="EMBL" id="OU896712">
    <property type="protein sequence ID" value="CAG9823228.1"/>
    <property type="molecule type" value="Genomic_DNA"/>
</dbReference>
<evidence type="ECO:0000313" key="2">
    <source>
        <dbReference type="EMBL" id="CAG9823228.1"/>
    </source>
</evidence>
<proteinExistence type="predicted"/>
<organism evidence="2 3">
    <name type="scientific">Phaedon cochleariae</name>
    <name type="common">Mustard beetle</name>
    <dbReference type="NCBI Taxonomy" id="80249"/>
    <lineage>
        <taxon>Eukaryota</taxon>
        <taxon>Metazoa</taxon>
        <taxon>Ecdysozoa</taxon>
        <taxon>Arthropoda</taxon>
        <taxon>Hexapoda</taxon>
        <taxon>Insecta</taxon>
        <taxon>Pterygota</taxon>
        <taxon>Neoptera</taxon>
        <taxon>Endopterygota</taxon>
        <taxon>Coleoptera</taxon>
        <taxon>Polyphaga</taxon>
        <taxon>Cucujiformia</taxon>
        <taxon>Chrysomeloidea</taxon>
        <taxon>Chrysomelidae</taxon>
        <taxon>Chrysomelinae</taxon>
        <taxon>Chrysomelini</taxon>
        <taxon>Phaedon</taxon>
    </lineage>
</organism>
<reference evidence="2" key="1">
    <citation type="submission" date="2022-01" db="EMBL/GenBank/DDBJ databases">
        <authorList>
            <person name="King R."/>
        </authorList>
    </citation>
    <scope>NUCLEOTIDE SEQUENCE</scope>
</reference>